<keyword evidence="2" id="KW-1133">Transmembrane helix</keyword>
<keyword evidence="2" id="KW-0472">Membrane</keyword>
<gene>
    <name evidence="3" type="ORF">JF922_13055</name>
</gene>
<organism evidence="3 4">
    <name type="scientific">Candidatus Nephthysia bennettiae</name>
    <dbReference type="NCBI Taxonomy" id="3127016"/>
    <lineage>
        <taxon>Bacteria</taxon>
        <taxon>Bacillati</taxon>
        <taxon>Candidatus Dormiibacterota</taxon>
        <taxon>Candidatus Dormibacteria</taxon>
        <taxon>Candidatus Dormibacterales</taxon>
        <taxon>Candidatus Dormibacteraceae</taxon>
        <taxon>Candidatus Nephthysia</taxon>
    </lineage>
</organism>
<dbReference type="Proteomes" id="UP000612893">
    <property type="component" value="Unassembled WGS sequence"/>
</dbReference>
<evidence type="ECO:0000313" key="4">
    <source>
        <dbReference type="Proteomes" id="UP000612893"/>
    </source>
</evidence>
<evidence type="ECO:0000256" key="2">
    <source>
        <dbReference type="SAM" id="Phobius"/>
    </source>
</evidence>
<feature type="transmembrane region" description="Helical" evidence="2">
    <location>
        <begin position="112"/>
        <end position="132"/>
    </location>
</feature>
<accession>A0A934K847</accession>
<feature type="transmembrane region" description="Helical" evidence="2">
    <location>
        <begin position="70"/>
        <end position="91"/>
    </location>
</feature>
<dbReference type="AlphaFoldDB" id="A0A934K847"/>
<dbReference type="InterPro" id="IPR046291">
    <property type="entry name" value="DUF6328"/>
</dbReference>
<comment type="caution">
    <text evidence="3">The sequence shown here is derived from an EMBL/GenBank/DDBJ whole genome shotgun (WGS) entry which is preliminary data.</text>
</comment>
<feature type="transmembrane region" description="Helical" evidence="2">
    <location>
        <begin position="38"/>
        <end position="58"/>
    </location>
</feature>
<proteinExistence type="predicted"/>
<reference evidence="3" key="1">
    <citation type="submission" date="2020-10" db="EMBL/GenBank/DDBJ databases">
        <title>Ca. Dormibacterota MAGs.</title>
        <authorList>
            <person name="Montgomery K."/>
        </authorList>
    </citation>
    <scope>NUCLEOTIDE SEQUENCE [LARGE SCALE GENOMIC DNA]</scope>
    <source>
        <strain evidence="3">SC8812_S17_10</strain>
    </source>
</reference>
<evidence type="ECO:0008006" key="5">
    <source>
        <dbReference type="Google" id="ProtNLM"/>
    </source>
</evidence>
<evidence type="ECO:0000256" key="1">
    <source>
        <dbReference type="SAM" id="MobiDB-lite"/>
    </source>
</evidence>
<dbReference type="Pfam" id="PF19853">
    <property type="entry name" value="DUF6328"/>
    <property type="match status" value="1"/>
</dbReference>
<sequence length="172" mass="19149">MPDDRYRGPDVSTDPGSHRQETREQRVDRNLMELLNELRVALPGVQVLFAFLLVVPFNQRFSATTPFQRGTYFATLLLTASATVFLIAPSVHHRLLFRLQEKEHIVVIANRLSLIGLTMLALAVTGAVLLITDFVLGDLVAAIVTAAIAVLFGAVWYAIPLRHSSRPRHPEL</sequence>
<evidence type="ECO:0000313" key="3">
    <source>
        <dbReference type="EMBL" id="MBJ7598997.1"/>
    </source>
</evidence>
<feature type="compositionally biased region" description="Basic and acidic residues" evidence="1">
    <location>
        <begin position="16"/>
        <end position="25"/>
    </location>
</feature>
<keyword evidence="4" id="KW-1185">Reference proteome</keyword>
<feature type="transmembrane region" description="Helical" evidence="2">
    <location>
        <begin position="138"/>
        <end position="159"/>
    </location>
</feature>
<feature type="region of interest" description="Disordered" evidence="1">
    <location>
        <begin position="1"/>
        <end position="25"/>
    </location>
</feature>
<name>A0A934K847_9BACT</name>
<protein>
    <recommendedName>
        <fullName evidence="5">Sodium:proton antiporter</fullName>
    </recommendedName>
</protein>
<keyword evidence="2" id="KW-0812">Transmembrane</keyword>
<dbReference type="EMBL" id="JAEKNR010000136">
    <property type="protein sequence ID" value="MBJ7598997.1"/>
    <property type="molecule type" value="Genomic_DNA"/>
</dbReference>